<dbReference type="PANTHER" id="PTHR11255">
    <property type="entry name" value="DIACYLGLYCEROL KINASE"/>
    <property type="match status" value="1"/>
</dbReference>
<dbReference type="InterPro" id="IPR016064">
    <property type="entry name" value="NAD/diacylglycerol_kinase_sf"/>
</dbReference>
<feature type="domain" description="Diacylglycerol kinase accessory" evidence="5">
    <location>
        <begin position="11"/>
        <end position="65"/>
    </location>
</feature>
<gene>
    <name evidence="6" type="ORF">SVIM_LOCUS487507</name>
</gene>
<dbReference type="GO" id="GO:0004143">
    <property type="term" value="F:ATP-dependent diacylglycerol kinase activity"/>
    <property type="evidence" value="ECO:0007669"/>
    <property type="project" value="InterPro"/>
</dbReference>
<dbReference type="GO" id="GO:0005524">
    <property type="term" value="F:ATP binding"/>
    <property type="evidence" value="ECO:0007669"/>
    <property type="project" value="UniProtKB-KW"/>
</dbReference>
<name>A0A6N2NA38_SALVM</name>
<dbReference type="AlphaFoldDB" id="A0A6N2NA38"/>
<evidence type="ECO:0000256" key="4">
    <source>
        <dbReference type="ARBA" id="ARBA00022840"/>
    </source>
</evidence>
<reference evidence="6" key="1">
    <citation type="submission" date="2019-03" db="EMBL/GenBank/DDBJ databases">
        <authorList>
            <person name="Mank J."/>
            <person name="Almeida P."/>
        </authorList>
    </citation>
    <scope>NUCLEOTIDE SEQUENCE</scope>
    <source>
        <strain evidence="6">78183</strain>
    </source>
</reference>
<evidence type="ECO:0000313" key="6">
    <source>
        <dbReference type="EMBL" id="VFU63877.1"/>
    </source>
</evidence>
<proteinExistence type="predicted"/>
<evidence type="ECO:0000256" key="3">
    <source>
        <dbReference type="ARBA" id="ARBA00022777"/>
    </source>
</evidence>
<evidence type="ECO:0000256" key="1">
    <source>
        <dbReference type="ARBA" id="ARBA00022679"/>
    </source>
</evidence>
<sequence>MTMSMMMISSFQSMQDKMLEVVSVRGAWHLGKLQVGLSQAMRLAQGKLIRIHASSSFPVQIDGEPFIHQPGCLEIIHDGQVFMLRRASEEPRGHAAAIMTEVLADAECKGIINASQKKLLLQQMALNLS</sequence>
<dbReference type="Pfam" id="PF00609">
    <property type="entry name" value="DAGK_acc"/>
    <property type="match status" value="1"/>
</dbReference>
<keyword evidence="2" id="KW-0547">Nucleotide-binding</keyword>
<dbReference type="Gene3D" id="2.60.200.40">
    <property type="match status" value="1"/>
</dbReference>
<accession>A0A6N2NA38</accession>
<dbReference type="InterPro" id="IPR000756">
    <property type="entry name" value="Diacylglycerol_kin_accessory"/>
</dbReference>
<keyword evidence="1" id="KW-0808">Transferase</keyword>
<dbReference type="EMBL" id="CAADRP010002229">
    <property type="protein sequence ID" value="VFU63877.1"/>
    <property type="molecule type" value="Genomic_DNA"/>
</dbReference>
<evidence type="ECO:0000256" key="2">
    <source>
        <dbReference type="ARBA" id="ARBA00022741"/>
    </source>
</evidence>
<evidence type="ECO:0000259" key="5">
    <source>
        <dbReference type="Pfam" id="PF00609"/>
    </source>
</evidence>
<keyword evidence="3" id="KW-0418">Kinase</keyword>
<dbReference type="GO" id="GO:0007200">
    <property type="term" value="P:phospholipase C-activating G protein-coupled receptor signaling pathway"/>
    <property type="evidence" value="ECO:0007669"/>
    <property type="project" value="InterPro"/>
</dbReference>
<dbReference type="SUPFAM" id="SSF111331">
    <property type="entry name" value="NAD kinase/diacylglycerol kinase-like"/>
    <property type="match status" value="1"/>
</dbReference>
<protein>
    <recommendedName>
        <fullName evidence="5">Diacylglycerol kinase accessory domain-containing protein</fullName>
    </recommendedName>
</protein>
<dbReference type="GO" id="GO:0016020">
    <property type="term" value="C:membrane"/>
    <property type="evidence" value="ECO:0007669"/>
    <property type="project" value="TreeGrafter"/>
</dbReference>
<organism evidence="6">
    <name type="scientific">Salix viminalis</name>
    <name type="common">Common osier</name>
    <name type="synonym">Basket willow</name>
    <dbReference type="NCBI Taxonomy" id="40686"/>
    <lineage>
        <taxon>Eukaryota</taxon>
        <taxon>Viridiplantae</taxon>
        <taxon>Streptophyta</taxon>
        <taxon>Embryophyta</taxon>
        <taxon>Tracheophyta</taxon>
        <taxon>Spermatophyta</taxon>
        <taxon>Magnoliopsida</taxon>
        <taxon>eudicotyledons</taxon>
        <taxon>Gunneridae</taxon>
        <taxon>Pentapetalae</taxon>
        <taxon>rosids</taxon>
        <taxon>fabids</taxon>
        <taxon>Malpighiales</taxon>
        <taxon>Salicaceae</taxon>
        <taxon>Saliceae</taxon>
        <taxon>Salix</taxon>
    </lineage>
</organism>
<dbReference type="PANTHER" id="PTHR11255:SF104">
    <property type="entry name" value="DIACYLGLYCEROL KINASE 2"/>
    <property type="match status" value="1"/>
</dbReference>
<keyword evidence="4" id="KW-0067">ATP-binding</keyword>
<dbReference type="InterPro" id="IPR037607">
    <property type="entry name" value="DGK"/>
</dbReference>